<dbReference type="RefSeq" id="WP_189608147.1">
    <property type="nucleotide sequence ID" value="NZ_BMXR01000004.1"/>
</dbReference>
<gene>
    <name evidence="2" type="ORF">GCM10007392_17220</name>
</gene>
<dbReference type="PANTHER" id="PTHR37166">
    <property type="entry name" value="PROTEIN FLAG"/>
    <property type="match status" value="1"/>
</dbReference>
<dbReference type="InterPro" id="IPR035924">
    <property type="entry name" value="FlaG-like_sf"/>
</dbReference>
<name>A0A918K6V6_9GAMM</name>
<evidence type="ECO:0000313" key="3">
    <source>
        <dbReference type="Proteomes" id="UP000626148"/>
    </source>
</evidence>
<dbReference type="SUPFAM" id="SSF160214">
    <property type="entry name" value="FlaG-like"/>
    <property type="match status" value="1"/>
</dbReference>
<comment type="caution">
    <text evidence="2">The sequence shown here is derived from an EMBL/GenBank/DDBJ whole genome shotgun (WGS) entry which is preliminary data.</text>
</comment>
<dbReference type="PANTHER" id="PTHR37166:SF1">
    <property type="entry name" value="PROTEIN FLAG"/>
    <property type="match status" value="1"/>
</dbReference>
<feature type="region of interest" description="Disordered" evidence="1">
    <location>
        <begin position="1"/>
        <end position="40"/>
    </location>
</feature>
<reference evidence="2" key="2">
    <citation type="submission" date="2020-09" db="EMBL/GenBank/DDBJ databases">
        <authorList>
            <person name="Sun Q."/>
            <person name="Kim S."/>
        </authorList>
    </citation>
    <scope>NUCLEOTIDE SEQUENCE</scope>
    <source>
        <strain evidence="2">KCTC 22169</strain>
    </source>
</reference>
<accession>A0A918K6V6</accession>
<organism evidence="2 3">
    <name type="scientific">Saccharospirillum salsuginis</name>
    <dbReference type="NCBI Taxonomy" id="418750"/>
    <lineage>
        <taxon>Bacteria</taxon>
        <taxon>Pseudomonadati</taxon>
        <taxon>Pseudomonadota</taxon>
        <taxon>Gammaproteobacteria</taxon>
        <taxon>Oceanospirillales</taxon>
        <taxon>Saccharospirillaceae</taxon>
        <taxon>Saccharospirillum</taxon>
    </lineage>
</organism>
<evidence type="ECO:0008006" key="4">
    <source>
        <dbReference type="Google" id="ProtNLM"/>
    </source>
</evidence>
<dbReference type="InterPro" id="IPR005186">
    <property type="entry name" value="FlaG"/>
</dbReference>
<reference evidence="2" key="1">
    <citation type="journal article" date="2014" name="Int. J. Syst. Evol. Microbiol.">
        <title>Complete genome sequence of Corynebacterium casei LMG S-19264T (=DSM 44701T), isolated from a smear-ripened cheese.</title>
        <authorList>
            <consortium name="US DOE Joint Genome Institute (JGI-PGF)"/>
            <person name="Walter F."/>
            <person name="Albersmeier A."/>
            <person name="Kalinowski J."/>
            <person name="Ruckert C."/>
        </authorList>
    </citation>
    <scope>NUCLEOTIDE SEQUENCE</scope>
    <source>
        <strain evidence="2">KCTC 22169</strain>
    </source>
</reference>
<dbReference type="AlphaFoldDB" id="A0A918K6V6"/>
<dbReference type="Gene3D" id="3.30.160.170">
    <property type="entry name" value="FlaG-like"/>
    <property type="match status" value="1"/>
</dbReference>
<feature type="compositionally biased region" description="Polar residues" evidence="1">
    <location>
        <begin position="1"/>
        <end position="13"/>
    </location>
</feature>
<keyword evidence="3" id="KW-1185">Reference proteome</keyword>
<dbReference type="Pfam" id="PF03646">
    <property type="entry name" value="FlaG"/>
    <property type="match status" value="1"/>
</dbReference>
<dbReference type="Proteomes" id="UP000626148">
    <property type="component" value="Unassembled WGS sequence"/>
</dbReference>
<protein>
    <recommendedName>
        <fullName evidence="4">Flagellar protein FlaG</fullName>
    </recommendedName>
</protein>
<evidence type="ECO:0000313" key="2">
    <source>
        <dbReference type="EMBL" id="GGX50609.1"/>
    </source>
</evidence>
<proteinExistence type="predicted"/>
<dbReference type="EMBL" id="BMXR01000004">
    <property type="protein sequence ID" value="GGX50609.1"/>
    <property type="molecule type" value="Genomic_DNA"/>
</dbReference>
<evidence type="ECO:0000256" key="1">
    <source>
        <dbReference type="SAM" id="MobiDB-lite"/>
    </source>
</evidence>
<sequence length="142" mass="15543">MSDLSIHQASYSPKSERSESRAAPAETKVGKTLPDSGVSAVNEASLKSASLYTRAQEEQTGTAGQASRAEALEQAVAKLNDYVQNTERKLNFQLDEEAGLTIIRVYDKQSEELIRQIPSEEAVSLAQKLNQEEPLMLFSAQV</sequence>